<dbReference type="InterPro" id="IPR015422">
    <property type="entry name" value="PyrdxlP-dep_Trfase_small"/>
</dbReference>
<sequence length="399" mass="44617">MDLDLAPDPLLAIPGPSQIPPRVMKALMRIVDHRSPHFHKLYRDVVDGLRYVFRTNGDVYPITASGTGAVETMVLNFVRPKDTVLVPVFGSFSRRLVNHLRRAGAEVIEVDYGWNRAPTYDDLRAKVESMGIKQIDVFATVYNDTSPGTVFRDLPKVVRWIKSYGALVLVDNVSALGGDYFEVDSWGIDVAVSSSQKCLAAPPVMSFIAVASSEAYRKADSVNHPSIYFDIKLMRKFGEKFETPFTPAVNYLFAIREALGIIREVGLENWIRWHIERGRAILNALTKAGLEPFISNDYYRSTTVLSFKYPAGVNPDEFRRTIYRFGVSISDGMDEVKGKAFRIGNMGYLTRKDVLTLVSSIIAVSLINGGNNASNDAIKDVFREVLNYWEPEQLSVGEG</sequence>
<dbReference type="Gene3D" id="3.40.640.10">
    <property type="entry name" value="Type I PLP-dependent aspartate aminotransferase-like (Major domain)"/>
    <property type="match status" value="1"/>
</dbReference>
<dbReference type="AlphaFoldDB" id="E1QTJ3"/>
<dbReference type="PANTHER" id="PTHR21152:SF24">
    <property type="entry name" value="ALANINE--GLYOXYLATE AMINOTRANSFERASE 1"/>
    <property type="match status" value="1"/>
</dbReference>
<dbReference type="InterPro" id="IPR015421">
    <property type="entry name" value="PyrdxlP-dep_Trfase_major"/>
</dbReference>
<dbReference type="OrthoDB" id="35685at2157"/>
<dbReference type="InterPro" id="IPR024169">
    <property type="entry name" value="SP_NH2Trfase/AEP_transaminase"/>
</dbReference>
<dbReference type="RefSeq" id="WP_013335433.1">
    <property type="nucleotide sequence ID" value="NC_014537.1"/>
</dbReference>
<keyword evidence="3 7" id="KW-0032">Aminotransferase</keyword>
<comment type="cofactor">
    <cofactor evidence="1">
        <name>pyridoxal 5'-phosphate</name>
        <dbReference type="ChEBI" id="CHEBI:597326"/>
    </cofactor>
</comment>
<evidence type="ECO:0000256" key="1">
    <source>
        <dbReference type="ARBA" id="ARBA00001933"/>
    </source>
</evidence>
<dbReference type="GeneID" id="9751218"/>
<dbReference type="InterPro" id="IPR000192">
    <property type="entry name" value="Aminotrans_V_dom"/>
</dbReference>
<proteinExistence type="inferred from homology"/>
<evidence type="ECO:0000256" key="5">
    <source>
        <dbReference type="ARBA" id="ARBA00022898"/>
    </source>
</evidence>
<dbReference type="SUPFAM" id="SSF53383">
    <property type="entry name" value="PLP-dependent transferases"/>
    <property type="match status" value="1"/>
</dbReference>
<accession>E1QTJ3</accession>
<dbReference type="Pfam" id="PF00266">
    <property type="entry name" value="Aminotran_5"/>
    <property type="match status" value="1"/>
</dbReference>
<dbReference type="EMBL" id="CP002100">
    <property type="protein sequence ID" value="ADN49708.1"/>
    <property type="molecule type" value="Genomic_DNA"/>
</dbReference>
<dbReference type="eggNOG" id="arCOG00082">
    <property type="taxonomic scope" value="Archaea"/>
</dbReference>
<name>E1QTJ3_VULDI</name>
<gene>
    <name evidence="7" type="ordered locus">Vdis_0301</name>
</gene>
<comment type="similarity">
    <text evidence="2">Belongs to the class-V pyridoxal-phosphate-dependent aminotransferase family.</text>
</comment>
<organism evidence="7 8">
    <name type="scientific">Vulcanisaeta distributa (strain DSM 14429 / JCM 11212 / NBRC 100878 / IC-017)</name>
    <dbReference type="NCBI Taxonomy" id="572478"/>
    <lineage>
        <taxon>Archaea</taxon>
        <taxon>Thermoproteota</taxon>
        <taxon>Thermoprotei</taxon>
        <taxon>Thermoproteales</taxon>
        <taxon>Thermoproteaceae</taxon>
        <taxon>Vulcanisaeta</taxon>
    </lineage>
</organism>
<feature type="domain" description="Aminotransferase class V" evidence="6">
    <location>
        <begin position="15"/>
        <end position="334"/>
    </location>
</feature>
<evidence type="ECO:0000256" key="2">
    <source>
        <dbReference type="ARBA" id="ARBA00009236"/>
    </source>
</evidence>
<evidence type="ECO:0000256" key="3">
    <source>
        <dbReference type="ARBA" id="ARBA00022576"/>
    </source>
</evidence>
<evidence type="ECO:0000259" key="6">
    <source>
        <dbReference type="Pfam" id="PF00266"/>
    </source>
</evidence>
<keyword evidence="8" id="KW-1185">Reference proteome</keyword>
<dbReference type="STRING" id="572478.Vdis_0301"/>
<dbReference type="Proteomes" id="UP000006681">
    <property type="component" value="Chromosome"/>
</dbReference>
<dbReference type="PANTHER" id="PTHR21152">
    <property type="entry name" value="AMINOTRANSFERASE CLASS V"/>
    <property type="match status" value="1"/>
</dbReference>
<keyword evidence="4 7" id="KW-0808">Transferase</keyword>
<dbReference type="KEGG" id="vdi:Vdis_0301"/>
<evidence type="ECO:0000313" key="8">
    <source>
        <dbReference type="Proteomes" id="UP000006681"/>
    </source>
</evidence>
<dbReference type="HOGENOM" id="CLU_027686_1_1_2"/>
<dbReference type="GO" id="GO:0004760">
    <property type="term" value="F:L-serine-pyruvate transaminase activity"/>
    <property type="evidence" value="ECO:0007669"/>
    <property type="project" value="TreeGrafter"/>
</dbReference>
<dbReference type="InterPro" id="IPR015424">
    <property type="entry name" value="PyrdxlP-dep_Trfase"/>
</dbReference>
<dbReference type="Gene3D" id="3.90.1150.10">
    <property type="entry name" value="Aspartate Aminotransferase, domain 1"/>
    <property type="match status" value="1"/>
</dbReference>
<dbReference type="GO" id="GO:0019265">
    <property type="term" value="P:glycine biosynthetic process, by transamination of glyoxylate"/>
    <property type="evidence" value="ECO:0007669"/>
    <property type="project" value="TreeGrafter"/>
</dbReference>
<dbReference type="GO" id="GO:0008453">
    <property type="term" value="F:alanine-glyoxylate transaminase activity"/>
    <property type="evidence" value="ECO:0007669"/>
    <property type="project" value="TreeGrafter"/>
</dbReference>
<keyword evidence="5" id="KW-0663">Pyridoxal phosphate</keyword>
<evidence type="ECO:0000256" key="4">
    <source>
        <dbReference type="ARBA" id="ARBA00022679"/>
    </source>
</evidence>
<protein>
    <submittedName>
        <fullName evidence="7">Aminotransferase class V</fullName>
    </submittedName>
</protein>
<reference evidence="8" key="2">
    <citation type="journal article" date="2010" name="Stand. Genomic Sci.">
        <title>Complete genome sequence of Vulcanisaeta distributa type strain (IC-017T).</title>
        <authorList>
            <person name="Mavromatis K."/>
            <person name="Sikorski J."/>
            <person name="Pabst E."/>
            <person name="Teshima H."/>
            <person name="Lapidus A."/>
            <person name="Lucas S."/>
            <person name="Nolan M."/>
            <person name="Glavina Del Rio T."/>
            <person name="Cheng J."/>
            <person name="Bruce D."/>
            <person name="Goodwin L."/>
            <person name="Pitluck S."/>
            <person name="Liolios K."/>
            <person name="Ivanova N."/>
            <person name="Mikhailova N."/>
            <person name="Pati A."/>
            <person name="Chen A."/>
            <person name="Palaniappan K."/>
            <person name="Land M."/>
            <person name="Hauser L."/>
            <person name="Chang Y."/>
            <person name="Jeffries C."/>
            <person name="Rohde M."/>
            <person name="Spring S."/>
            <person name="Goker M."/>
            <person name="Wirth R."/>
            <person name="Woyke T."/>
            <person name="Bristow J."/>
            <person name="Eisen J."/>
            <person name="Markowitz V."/>
            <person name="Hugenholtz P."/>
            <person name="Klenk H."/>
            <person name="Kyrpides N."/>
        </authorList>
    </citation>
    <scope>NUCLEOTIDE SEQUENCE [LARGE SCALE GENOMIC DNA]</scope>
    <source>
        <strain evidence="8">DSM 14429 / JCM 11212 / NBRC 100878 / IC-017</strain>
    </source>
</reference>
<dbReference type="PIRSF" id="PIRSF000524">
    <property type="entry name" value="SPT"/>
    <property type="match status" value="1"/>
</dbReference>
<evidence type="ECO:0000313" key="7">
    <source>
        <dbReference type="EMBL" id="ADN49708.1"/>
    </source>
</evidence>
<reference evidence="7 8" key="1">
    <citation type="journal article" date="2010" name="Stand. Genomic Sci.">
        <title>Complete genome sequence of Vulcanisaeta distributa type strain (IC-017).</title>
        <authorList>
            <person name="Mavromatis K."/>
            <person name="Sikorski J."/>
            <person name="Pabst E."/>
            <person name="Teshima H."/>
            <person name="Lapidus A."/>
            <person name="Lucas S."/>
            <person name="Nolan M."/>
            <person name="Glavina Del Rio T."/>
            <person name="Cheng J.F."/>
            <person name="Bruce D."/>
            <person name="Goodwin L."/>
            <person name="Pitluck S."/>
            <person name="Liolios K."/>
            <person name="Ivanova N."/>
            <person name="Mikhailova N."/>
            <person name="Pati A."/>
            <person name="Chen A."/>
            <person name="Palaniappan K."/>
            <person name="Land M."/>
            <person name="Hauser L."/>
            <person name="Chang Y.J."/>
            <person name="Jeffries C.D."/>
            <person name="Rohde M."/>
            <person name="Spring S."/>
            <person name="Goker M."/>
            <person name="Wirth R."/>
            <person name="Woyke T."/>
            <person name="Bristow J."/>
            <person name="Eisen J.A."/>
            <person name="Markowitz V."/>
            <person name="Hugenholtz P."/>
            <person name="Klenk H.P."/>
            <person name="Kyrpides N.C."/>
        </authorList>
    </citation>
    <scope>NUCLEOTIDE SEQUENCE [LARGE SCALE GENOMIC DNA]</scope>
    <source>
        <strain evidence="8">DSM 14429 / JCM 11212 / NBRC 100878 / IC-017</strain>
    </source>
</reference>